<dbReference type="InterPro" id="IPR029058">
    <property type="entry name" value="AB_hydrolase_fold"/>
</dbReference>
<dbReference type="GO" id="GO:0016787">
    <property type="term" value="F:hydrolase activity"/>
    <property type="evidence" value="ECO:0007669"/>
    <property type="project" value="UniProtKB-KW"/>
</dbReference>
<keyword evidence="2" id="KW-0378">Hydrolase</keyword>
<gene>
    <name evidence="2" type="ORF">HLH48_02640</name>
</gene>
<dbReference type="InterPro" id="IPR000073">
    <property type="entry name" value="AB_hydrolase_1"/>
</dbReference>
<dbReference type="Gene3D" id="3.40.50.1820">
    <property type="entry name" value="alpha/beta hydrolase"/>
    <property type="match status" value="1"/>
</dbReference>
<sequence length="265" mass="28924">MFFGELELTEMAWSDGPRRARLGGQGTLLVLLHGQMQSHVAWHAIAPDLAATHTVLCPDLPRDLDFRRQAEELLRLARGLGHERLAVAGHGTGGHIAAYAAWLAPDRVTYVAEIECIPSPGHYGRADLAFELSRYSGCWFAQLHPKPESATMAVPEEWTRPAPHSVAPFSRPAVADYLQTMPAGETPGANGHNRIPPYPGDLRIACPLLVAWSRDGRLGGWYNPAHLWQPYATGPLSEAEIACGYYIPEEAPRALLDALSAFLPA</sequence>
<dbReference type="SUPFAM" id="SSF53474">
    <property type="entry name" value="alpha/beta-Hydrolases"/>
    <property type="match status" value="1"/>
</dbReference>
<evidence type="ECO:0000313" key="3">
    <source>
        <dbReference type="Proteomes" id="UP000589085"/>
    </source>
</evidence>
<dbReference type="RefSeq" id="WP_182995943.1">
    <property type="nucleotide sequence ID" value="NZ_JABEQJ010000002.1"/>
</dbReference>
<feature type="domain" description="AB hydrolase-1" evidence="1">
    <location>
        <begin position="28"/>
        <end position="111"/>
    </location>
</feature>
<evidence type="ECO:0000259" key="1">
    <source>
        <dbReference type="Pfam" id="PF00561"/>
    </source>
</evidence>
<reference evidence="2 3" key="1">
    <citation type="submission" date="2020-04" db="EMBL/GenBank/DDBJ databases">
        <title>Description of novel Gluconacetobacter.</title>
        <authorList>
            <person name="Sombolestani A."/>
        </authorList>
    </citation>
    <scope>NUCLEOTIDE SEQUENCE [LARGE SCALE GENOMIC DNA]</scope>
    <source>
        <strain evidence="2 3">LMG 19747</strain>
    </source>
</reference>
<dbReference type="Pfam" id="PF00561">
    <property type="entry name" value="Abhydrolase_1"/>
    <property type="match status" value="1"/>
</dbReference>
<dbReference type="Proteomes" id="UP000589085">
    <property type="component" value="Unassembled WGS sequence"/>
</dbReference>
<organism evidence="2 3">
    <name type="scientific">Gluconacetobacter sacchari</name>
    <dbReference type="NCBI Taxonomy" id="92759"/>
    <lineage>
        <taxon>Bacteria</taxon>
        <taxon>Pseudomonadati</taxon>
        <taxon>Pseudomonadota</taxon>
        <taxon>Alphaproteobacteria</taxon>
        <taxon>Acetobacterales</taxon>
        <taxon>Acetobacteraceae</taxon>
        <taxon>Gluconacetobacter</taxon>
    </lineage>
</organism>
<dbReference type="AlphaFoldDB" id="A0A7W4IA52"/>
<comment type="caution">
    <text evidence="2">The sequence shown here is derived from an EMBL/GenBank/DDBJ whole genome shotgun (WGS) entry which is preliminary data.</text>
</comment>
<dbReference type="EMBL" id="JABEQJ010000002">
    <property type="protein sequence ID" value="MBB2159081.1"/>
    <property type="molecule type" value="Genomic_DNA"/>
</dbReference>
<name>A0A7W4IA52_9PROT</name>
<proteinExistence type="predicted"/>
<evidence type="ECO:0000313" key="2">
    <source>
        <dbReference type="EMBL" id="MBB2159081.1"/>
    </source>
</evidence>
<accession>A0A7W4IA52</accession>
<protein>
    <submittedName>
        <fullName evidence="2">Alpha/beta hydrolase</fullName>
    </submittedName>
</protein>